<dbReference type="Proteomes" id="UP000049855">
    <property type="component" value="Unassembled WGS sequence"/>
</dbReference>
<accession>A0A0U1KRY5</accession>
<name>A0A0U1KRY5_9FIRM</name>
<dbReference type="EMBL" id="CTRP01000002">
    <property type="protein sequence ID" value="CQR70190.1"/>
    <property type="molecule type" value="Genomic_DNA"/>
</dbReference>
<dbReference type="AlphaFoldDB" id="A0A0U1KRY5"/>
<protein>
    <submittedName>
        <fullName evidence="1">Uncharacterized protein</fullName>
    </submittedName>
</protein>
<gene>
    <name evidence="1" type="ORF">SpAn4DRAFT_4702</name>
</gene>
<evidence type="ECO:0000313" key="2">
    <source>
        <dbReference type="Proteomes" id="UP000049855"/>
    </source>
</evidence>
<proteinExistence type="predicted"/>
<keyword evidence="2" id="KW-1185">Reference proteome</keyword>
<sequence>MGRNVCMKQYSGFYYYFRPPTIAALGVAEKNYKMHLF</sequence>
<organism evidence="1 2">
    <name type="scientific">Sporomusa ovata</name>
    <dbReference type="NCBI Taxonomy" id="2378"/>
    <lineage>
        <taxon>Bacteria</taxon>
        <taxon>Bacillati</taxon>
        <taxon>Bacillota</taxon>
        <taxon>Negativicutes</taxon>
        <taxon>Selenomonadales</taxon>
        <taxon>Sporomusaceae</taxon>
        <taxon>Sporomusa</taxon>
    </lineage>
</organism>
<reference evidence="2" key="1">
    <citation type="submission" date="2015-03" db="EMBL/GenBank/DDBJ databases">
        <authorList>
            <person name="Nijsse Bart"/>
        </authorList>
    </citation>
    <scope>NUCLEOTIDE SEQUENCE [LARGE SCALE GENOMIC DNA]</scope>
</reference>
<evidence type="ECO:0000313" key="1">
    <source>
        <dbReference type="EMBL" id="CQR70190.1"/>
    </source>
</evidence>